<feature type="non-terminal residue" evidence="1">
    <location>
        <position position="99"/>
    </location>
</feature>
<accession>A0A0C9X8D0</accession>
<dbReference type="AlphaFoldDB" id="A0A0C9X8D0"/>
<feature type="non-terminal residue" evidence="1">
    <location>
        <position position="1"/>
    </location>
</feature>
<evidence type="ECO:0000313" key="1">
    <source>
        <dbReference type="EMBL" id="KIJ93876.1"/>
    </source>
</evidence>
<proteinExistence type="predicted"/>
<keyword evidence="2" id="KW-1185">Reference proteome</keyword>
<dbReference type="OrthoDB" id="443634at2759"/>
<dbReference type="STRING" id="1095629.A0A0C9X8D0"/>
<dbReference type="EMBL" id="KN838819">
    <property type="protein sequence ID" value="KIJ93876.1"/>
    <property type="molecule type" value="Genomic_DNA"/>
</dbReference>
<sequence>QTYYTKEDSATRPLLLSETSRCQFAHRSKDFKHEAHSDHSCVTFDTSNVDGSHTLSSSRLFSCTDFPNQDRKVEDLGIGKNAKGVIAFVIASKYAVVAL</sequence>
<protein>
    <submittedName>
        <fullName evidence="1">Uncharacterized protein</fullName>
    </submittedName>
</protein>
<reference evidence="2" key="2">
    <citation type="submission" date="2015-01" db="EMBL/GenBank/DDBJ databases">
        <title>Evolutionary Origins and Diversification of the Mycorrhizal Mutualists.</title>
        <authorList>
            <consortium name="DOE Joint Genome Institute"/>
            <consortium name="Mycorrhizal Genomics Consortium"/>
            <person name="Kohler A."/>
            <person name="Kuo A."/>
            <person name="Nagy L.G."/>
            <person name="Floudas D."/>
            <person name="Copeland A."/>
            <person name="Barry K.W."/>
            <person name="Cichocki N."/>
            <person name="Veneault-Fourrey C."/>
            <person name="LaButti K."/>
            <person name="Lindquist E.A."/>
            <person name="Lipzen A."/>
            <person name="Lundell T."/>
            <person name="Morin E."/>
            <person name="Murat C."/>
            <person name="Riley R."/>
            <person name="Ohm R."/>
            <person name="Sun H."/>
            <person name="Tunlid A."/>
            <person name="Henrissat B."/>
            <person name="Grigoriev I.V."/>
            <person name="Hibbett D.S."/>
            <person name="Martin F."/>
        </authorList>
    </citation>
    <scope>NUCLEOTIDE SEQUENCE [LARGE SCALE GENOMIC DNA]</scope>
    <source>
        <strain evidence="2">LaAM-08-1</strain>
    </source>
</reference>
<reference evidence="1 2" key="1">
    <citation type="submission" date="2014-04" db="EMBL/GenBank/DDBJ databases">
        <authorList>
            <consortium name="DOE Joint Genome Institute"/>
            <person name="Kuo A."/>
            <person name="Kohler A."/>
            <person name="Nagy L.G."/>
            <person name="Floudas D."/>
            <person name="Copeland A."/>
            <person name="Barry K.W."/>
            <person name="Cichocki N."/>
            <person name="Veneault-Fourrey C."/>
            <person name="LaButti K."/>
            <person name="Lindquist E.A."/>
            <person name="Lipzen A."/>
            <person name="Lundell T."/>
            <person name="Morin E."/>
            <person name="Murat C."/>
            <person name="Sun H."/>
            <person name="Tunlid A."/>
            <person name="Henrissat B."/>
            <person name="Grigoriev I.V."/>
            <person name="Hibbett D.S."/>
            <person name="Martin F."/>
            <person name="Nordberg H.P."/>
            <person name="Cantor M.N."/>
            <person name="Hua S.X."/>
        </authorList>
    </citation>
    <scope>NUCLEOTIDE SEQUENCE [LARGE SCALE GENOMIC DNA]</scope>
    <source>
        <strain evidence="1 2">LaAM-08-1</strain>
    </source>
</reference>
<dbReference type="Proteomes" id="UP000054477">
    <property type="component" value="Unassembled WGS sequence"/>
</dbReference>
<organism evidence="1 2">
    <name type="scientific">Laccaria amethystina LaAM-08-1</name>
    <dbReference type="NCBI Taxonomy" id="1095629"/>
    <lineage>
        <taxon>Eukaryota</taxon>
        <taxon>Fungi</taxon>
        <taxon>Dikarya</taxon>
        <taxon>Basidiomycota</taxon>
        <taxon>Agaricomycotina</taxon>
        <taxon>Agaricomycetes</taxon>
        <taxon>Agaricomycetidae</taxon>
        <taxon>Agaricales</taxon>
        <taxon>Agaricineae</taxon>
        <taxon>Hydnangiaceae</taxon>
        <taxon>Laccaria</taxon>
    </lineage>
</organism>
<gene>
    <name evidence="1" type="ORF">K443DRAFT_29031</name>
</gene>
<name>A0A0C9X8D0_9AGAR</name>
<evidence type="ECO:0000313" key="2">
    <source>
        <dbReference type="Proteomes" id="UP000054477"/>
    </source>
</evidence>
<dbReference type="HOGENOM" id="CLU_2326335_0_0_1"/>